<feature type="domain" description="Granulins" evidence="6">
    <location>
        <begin position="386"/>
        <end position="399"/>
    </location>
</feature>
<dbReference type="GO" id="GO:0005576">
    <property type="term" value="C:extracellular region"/>
    <property type="evidence" value="ECO:0007669"/>
    <property type="project" value="UniProtKB-SubCell"/>
</dbReference>
<dbReference type="RefSeq" id="XP_022079843.1">
    <property type="nucleotide sequence ID" value="XM_022224151.1"/>
</dbReference>
<feature type="domain" description="Granulins" evidence="6">
    <location>
        <begin position="722"/>
        <end position="735"/>
    </location>
</feature>
<keyword evidence="3" id="KW-0964">Secreted</keyword>
<evidence type="ECO:0000256" key="1">
    <source>
        <dbReference type="ARBA" id="ARBA00004613"/>
    </source>
</evidence>
<evidence type="ECO:0000313" key="8">
    <source>
        <dbReference type="RefSeq" id="XP_022079842.1"/>
    </source>
</evidence>
<dbReference type="PROSITE" id="PS00799">
    <property type="entry name" value="GRANULINS"/>
    <property type="match status" value="9"/>
</dbReference>
<proteinExistence type="inferred from homology"/>
<keyword evidence="5" id="KW-0732">Signal</keyword>
<dbReference type="AlphaFoldDB" id="A0A8B7XGD3"/>
<sequence>MKHWLDNRLSQVICRMRHALLAGILLTLAYAAFADEAVNVVCPGGQYQCPSGDTCCRLSSGQWGCCLYAHAVCCSDHIHCCPSGYTCNVANGTCNRGDLLMPLATKNVAQPVEAVNVVCPGGRYECRSGETCCKQGGGKYGCCPLPMAVCCNDSVHCCPKGYKCNVAHGTCTKGEFNLPWYEKNDAQEVELQSVVCPGGQYQCPDGNTCCKLSSGQWGCCPLPNAVCCSDGQHCCPHGYTCDVSSGSCHQGELVIPWEEKNLAKPVEILPEPNIVCPGGQAQCPSGNTCCRLASGQWGCCPLPSAVCCSDHIHCCPHGYTCDISTGTCSLGEMTLPWFEKTDANVVVPEPNVVCPGGQAQCPSGNTCCRLASGQWGCCPLPSAVCCSDHIHCCPHGYTCDISTGTCSLGEMTLPWFEKTEATFLSSDSVPVPNIVCPGGRYQCPTGSTCCKLNTGAYGCCPYPLAVCCADHIHCCPHGYSCDISTATCHLHDLSLPWEPKKEAALLSDPAVPEPNIVCPGGQAQCPSGNTCCRLASGQWGCCPLPLAVCCSDHIHCCPHGYTCDISTGTCSLGEMTLPWFEKTAAALPSNGGIICPNSSSICRSTETCCMMAKGGWGCCPGVNAVCCPDKIHCCPHGTKCTKENTCVGAAGILSMVTKTKAKEMAPKVETVPWITKTLALPLGTKEGNVKCDSSHFCPDGNTCCKLASRQWGCCPLPNAVCCSDGIHCCPHGYTCDTASGRCQK</sequence>
<dbReference type="OrthoDB" id="5854875at2759"/>
<evidence type="ECO:0000313" key="9">
    <source>
        <dbReference type="RefSeq" id="XP_022079843.1"/>
    </source>
</evidence>
<dbReference type="Pfam" id="PF00396">
    <property type="entry name" value="Granulin"/>
    <property type="match status" value="9"/>
</dbReference>
<feature type="domain" description="Granulins" evidence="6">
    <location>
        <begin position="550"/>
        <end position="563"/>
    </location>
</feature>
<dbReference type="InterPro" id="IPR000118">
    <property type="entry name" value="Granulin"/>
</dbReference>
<organism evidence="7 9">
    <name type="scientific">Acanthaster planci</name>
    <name type="common">Crown-of-thorns starfish</name>
    <dbReference type="NCBI Taxonomy" id="133434"/>
    <lineage>
        <taxon>Eukaryota</taxon>
        <taxon>Metazoa</taxon>
        <taxon>Echinodermata</taxon>
        <taxon>Eleutherozoa</taxon>
        <taxon>Asterozoa</taxon>
        <taxon>Asteroidea</taxon>
        <taxon>Valvatacea</taxon>
        <taxon>Valvatida</taxon>
        <taxon>Acanthasteridae</taxon>
        <taxon>Acanthaster</taxon>
    </lineage>
</organism>
<evidence type="ECO:0000256" key="4">
    <source>
        <dbReference type="ARBA" id="ARBA00023157"/>
    </source>
</evidence>
<feature type="domain" description="Granulins" evidence="6">
    <location>
        <begin position="468"/>
        <end position="481"/>
    </location>
</feature>
<name>A0A8B7XGD3_ACAPL</name>
<gene>
    <name evidence="8 9" type="primary">LOC110973371</name>
</gene>
<evidence type="ECO:0000313" key="7">
    <source>
        <dbReference type="Proteomes" id="UP000694845"/>
    </source>
</evidence>
<dbReference type="SMART" id="SM00277">
    <property type="entry name" value="GRAN"/>
    <property type="match status" value="9"/>
</dbReference>
<dbReference type="Proteomes" id="UP000694845">
    <property type="component" value="Unplaced"/>
</dbReference>
<feature type="domain" description="Granulins" evidence="6">
    <location>
        <begin position="74"/>
        <end position="87"/>
    </location>
</feature>
<accession>A0A8B7XGD3</accession>
<dbReference type="RefSeq" id="XP_022079842.1">
    <property type="nucleotide sequence ID" value="XM_022224150.1"/>
</dbReference>
<comment type="similarity">
    <text evidence="2">Belongs to the granulin family.</text>
</comment>
<reference evidence="8 9" key="1">
    <citation type="submission" date="2025-04" db="UniProtKB">
        <authorList>
            <consortium name="RefSeq"/>
        </authorList>
    </citation>
    <scope>IDENTIFICATION</scope>
</reference>
<keyword evidence="7" id="KW-1185">Reference proteome</keyword>
<evidence type="ECO:0000259" key="6">
    <source>
        <dbReference type="PROSITE" id="PS00799"/>
    </source>
</evidence>
<evidence type="ECO:0000256" key="2">
    <source>
        <dbReference type="ARBA" id="ARBA00010093"/>
    </source>
</evidence>
<feature type="signal peptide" evidence="5">
    <location>
        <begin position="1"/>
        <end position="34"/>
    </location>
</feature>
<dbReference type="InterPro" id="IPR039036">
    <property type="entry name" value="Granulin_fam"/>
</dbReference>
<feature type="domain" description="Granulins" evidence="6">
    <location>
        <begin position="308"/>
        <end position="321"/>
    </location>
</feature>
<dbReference type="SUPFAM" id="SSF57277">
    <property type="entry name" value="Granulin repeat"/>
    <property type="match status" value="9"/>
</dbReference>
<keyword evidence="4" id="KW-1015">Disulfide bond</keyword>
<dbReference type="InterPro" id="IPR037277">
    <property type="entry name" value="Granulin_sf"/>
</dbReference>
<dbReference type="PANTHER" id="PTHR12274:SF3">
    <property type="entry name" value="PROGRANULIN"/>
    <property type="match status" value="1"/>
</dbReference>
<evidence type="ECO:0000256" key="5">
    <source>
        <dbReference type="SAM" id="SignalP"/>
    </source>
</evidence>
<feature type="domain" description="Granulins" evidence="6">
    <location>
        <begin position="228"/>
        <end position="241"/>
    </location>
</feature>
<dbReference type="PANTHER" id="PTHR12274">
    <property type="entry name" value="GRANULIN"/>
    <property type="match status" value="1"/>
</dbReference>
<dbReference type="GeneID" id="110973371"/>
<evidence type="ECO:0000256" key="3">
    <source>
        <dbReference type="ARBA" id="ARBA00022525"/>
    </source>
</evidence>
<dbReference type="Gene3D" id="2.10.25.160">
    <property type="entry name" value="Granulin"/>
    <property type="match status" value="9"/>
</dbReference>
<comment type="subcellular location">
    <subcellularLocation>
        <location evidence="1">Secreted</location>
    </subcellularLocation>
</comment>
<feature type="domain" description="Granulins" evidence="6">
    <location>
        <begin position="627"/>
        <end position="640"/>
    </location>
</feature>
<protein>
    <submittedName>
        <fullName evidence="8">Granulins-like isoform X1</fullName>
    </submittedName>
    <submittedName>
        <fullName evidence="9">Granulins-like isoform X2</fullName>
    </submittedName>
</protein>
<feature type="domain" description="Granulins" evidence="6">
    <location>
        <begin position="151"/>
        <end position="164"/>
    </location>
</feature>
<feature type="chain" id="PRO_5044665425" evidence="5">
    <location>
        <begin position="35"/>
        <end position="744"/>
    </location>
</feature>
<dbReference type="KEGG" id="aplc:110973371"/>
<dbReference type="FunFam" id="2.10.25.160:FF:000001">
    <property type="entry name" value="Granulin precursor"/>
    <property type="match status" value="5"/>
</dbReference>